<keyword evidence="2" id="KW-1185">Reference proteome</keyword>
<dbReference type="Proteomes" id="UP000037822">
    <property type="component" value="Unassembled WGS sequence"/>
</dbReference>
<name>A0A0N0M7U6_9HYPH</name>
<evidence type="ECO:0000313" key="1">
    <source>
        <dbReference type="EMBL" id="KPH75044.1"/>
    </source>
</evidence>
<proteinExistence type="predicted"/>
<dbReference type="EMBL" id="LGSZ01000080">
    <property type="protein sequence ID" value="KPH75044.1"/>
    <property type="molecule type" value="Genomic_DNA"/>
</dbReference>
<gene>
    <name evidence="1" type="ORF">AE618_25055</name>
</gene>
<protein>
    <submittedName>
        <fullName evidence="1">Uncharacterized protein</fullName>
    </submittedName>
</protein>
<evidence type="ECO:0000313" key="2">
    <source>
        <dbReference type="Proteomes" id="UP000037822"/>
    </source>
</evidence>
<reference evidence="1 2" key="1">
    <citation type="submission" date="2015-07" db="EMBL/GenBank/DDBJ databases">
        <title>Whole genome sequencing of Bosea vaviloviae isolated from cave pool.</title>
        <authorList>
            <person name="Tan N.E.H."/>
            <person name="Lee Y.P."/>
            <person name="Gan H.M."/>
            <person name="Barton H."/>
            <person name="Savka M.A."/>
        </authorList>
    </citation>
    <scope>NUCLEOTIDE SEQUENCE [LARGE SCALE GENOMIC DNA]</scope>
    <source>
        <strain evidence="1 2">SD260</strain>
    </source>
</reference>
<dbReference type="AlphaFoldDB" id="A0A0N0M7U6"/>
<organism evidence="1 2">
    <name type="scientific">Bosea vaviloviae</name>
    <dbReference type="NCBI Taxonomy" id="1526658"/>
    <lineage>
        <taxon>Bacteria</taxon>
        <taxon>Pseudomonadati</taxon>
        <taxon>Pseudomonadota</taxon>
        <taxon>Alphaproteobacteria</taxon>
        <taxon>Hyphomicrobiales</taxon>
        <taxon>Boseaceae</taxon>
        <taxon>Bosea</taxon>
    </lineage>
</organism>
<sequence>MERGQDFDAPITDAVGQDIARARDYEFTRFVDTSRPTYGRMIGEYLGCQPKPTRQRKRSPRIEISDIVADLA</sequence>
<comment type="caution">
    <text evidence="1">The sequence shown here is derived from an EMBL/GenBank/DDBJ whole genome shotgun (WGS) entry which is preliminary data.</text>
</comment>
<accession>A0A0N0M7U6</accession>